<organism evidence="1 2">
    <name type="scientific">Piscinibacter sakaiensis</name>
    <name type="common">Ideonella sakaiensis</name>
    <dbReference type="NCBI Taxonomy" id="1547922"/>
    <lineage>
        <taxon>Bacteria</taxon>
        <taxon>Pseudomonadati</taxon>
        <taxon>Pseudomonadota</taxon>
        <taxon>Betaproteobacteria</taxon>
        <taxon>Burkholderiales</taxon>
        <taxon>Sphaerotilaceae</taxon>
        <taxon>Piscinibacter</taxon>
    </lineage>
</organism>
<comment type="caution">
    <text evidence="1">The sequence shown here is derived from an EMBL/GenBank/DDBJ whole genome shotgun (WGS) entry which is preliminary data.</text>
</comment>
<evidence type="ECO:0000313" key="2">
    <source>
        <dbReference type="Proteomes" id="UP000037660"/>
    </source>
</evidence>
<name>A0A0K8P2H1_PISS1</name>
<gene>
    <name evidence="1" type="ORF">ISF6_2666</name>
</gene>
<reference evidence="1 2" key="2">
    <citation type="journal article" date="2016" name="Science">
        <title>A bacterium that degrades and assimilates poly(ethylene terephthalate).</title>
        <authorList>
            <person name="Yoshida S."/>
            <person name="Hiraga K."/>
            <person name="Takehana T."/>
            <person name="Taniguchi I."/>
            <person name="Yamaji H."/>
            <person name="Maeda Y."/>
            <person name="Toyohara K."/>
            <person name="Miyamoto K."/>
            <person name="Kimura Y."/>
            <person name="Oda K."/>
        </authorList>
    </citation>
    <scope>NUCLEOTIDE SEQUENCE [LARGE SCALE GENOMIC DNA]</scope>
    <source>
        <strain evidence="2">NBRC 110686 / TISTR 2288 / 201-F6</strain>
    </source>
</reference>
<keyword evidence="2" id="KW-1185">Reference proteome</keyword>
<dbReference type="Proteomes" id="UP000037660">
    <property type="component" value="Unassembled WGS sequence"/>
</dbReference>
<reference evidence="2" key="1">
    <citation type="submission" date="2015-07" db="EMBL/GenBank/DDBJ databases">
        <title>Discovery of a poly(ethylene terephthalate assimilation.</title>
        <authorList>
            <person name="Yoshida S."/>
            <person name="Hiraga K."/>
            <person name="Takehana T."/>
            <person name="Taniguchi I."/>
            <person name="Yamaji H."/>
            <person name="Maeda Y."/>
            <person name="Toyohara K."/>
            <person name="Miyamoto K."/>
            <person name="Kimura Y."/>
            <person name="Oda K."/>
        </authorList>
    </citation>
    <scope>NUCLEOTIDE SEQUENCE [LARGE SCALE GENOMIC DNA]</scope>
    <source>
        <strain evidence="2">NBRC 110686 / TISTR 2288 / 201-F6</strain>
    </source>
</reference>
<accession>A0A0K8P2H1</accession>
<evidence type="ECO:0000313" key="1">
    <source>
        <dbReference type="EMBL" id="GAP36826.1"/>
    </source>
</evidence>
<sequence>MAGDVSDLPWVEVVVPVPAEPLDTAPGAGGADGAADEAANAPGWFDATWALQQGLDVIEGLPADLALALWREAAAA</sequence>
<protein>
    <submittedName>
        <fullName evidence="1">Uncharacterized protein</fullName>
    </submittedName>
</protein>
<dbReference type="EMBL" id="BBYR01000039">
    <property type="protein sequence ID" value="GAP36826.1"/>
    <property type="molecule type" value="Genomic_DNA"/>
</dbReference>
<dbReference type="AlphaFoldDB" id="A0A0K8P2H1"/>
<proteinExistence type="predicted"/>